<gene>
    <name evidence="2" type="ORF">METZ01_LOCUS349115</name>
</gene>
<reference evidence="2" key="1">
    <citation type="submission" date="2018-05" db="EMBL/GenBank/DDBJ databases">
        <authorList>
            <person name="Lanie J.A."/>
            <person name="Ng W.-L."/>
            <person name="Kazmierczak K.M."/>
            <person name="Andrzejewski T.M."/>
            <person name="Davidsen T.M."/>
            <person name="Wayne K.J."/>
            <person name="Tettelin H."/>
            <person name="Glass J.I."/>
            <person name="Rusch D."/>
            <person name="Podicherti R."/>
            <person name="Tsui H.-C.T."/>
            <person name="Winkler M.E."/>
        </authorList>
    </citation>
    <scope>NUCLEOTIDE SEQUENCE</scope>
</reference>
<sequence length="54" mass="6223">MQLVLKKLNSKFLTYVIKIISWVWNVILSSHPFSIMEKTQIITFSVILDILAAS</sequence>
<organism evidence="2">
    <name type="scientific">marine metagenome</name>
    <dbReference type="NCBI Taxonomy" id="408172"/>
    <lineage>
        <taxon>unclassified sequences</taxon>
        <taxon>metagenomes</taxon>
        <taxon>ecological metagenomes</taxon>
    </lineage>
</organism>
<evidence type="ECO:0000256" key="1">
    <source>
        <dbReference type="SAM" id="Phobius"/>
    </source>
</evidence>
<keyword evidence="1" id="KW-1133">Transmembrane helix</keyword>
<dbReference type="AlphaFoldDB" id="A0A382RI21"/>
<keyword evidence="1" id="KW-0472">Membrane</keyword>
<accession>A0A382RI21</accession>
<protein>
    <submittedName>
        <fullName evidence="2">Uncharacterized protein</fullName>
    </submittedName>
</protein>
<keyword evidence="1" id="KW-0812">Transmembrane</keyword>
<feature type="transmembrane region" description="Helical" evidence="1">
    <location>
        <begin position="12"/>
        <end position="28"/>
    </location>
</feature>
<name>A0A382RI21_9ZZZZ</name>
<proteinExistence type="predicted"/>
<evidence type="ECO:0000313" key="2">
    <source>
        <dbReference type="EMBL" id="SVC96261.1"/>
    </source>
</evidence>
<dbReference type="EMBL" id="UINC01121239">
    <property type="protein sequence ID" value="SVC96261.1"/>
    <property type="molecule type" value="Genomic_DNA"/>
</dbReference>